<evidence type="ECO:0000259" key="7">
    <source>
        <dbReference type="Pfam" id="PF01284"/>
    </source>
</evidence>
<keyword evidence="4 6" id="KW-0472">Membrane</keyword>
<dbReference type="Pfam" id="PF01284">
    <property type="entry name" value="MARVEL"/>
    <property type="match status" value="1"/>
</dbReference>
<evidence type="ECO:0000256" key="4">
    <source>
        <dbReference type="ARBA" id="ARBA00023136"/>
    </source>
</evidence>
<keyword evidence="2 6" id="KW-0812">Transmembrane</keyword>
<dbReference type="InterPro" id="IPR008253">
    <property type="entry name" value="Marvel"/>
</dbReference>
<keyword evidence="9" id="KW-1185">Reference proteome</keyword>
<dbReference type="Proteomes" id="UP000277580">
    <property type="component" value="Unassembled WGS sequence"/>
</dbReference>
<keyword evidence="3 6" id="KW-1133">Transmembrane helix</keyword>
<name>A0A3N4KQD4_9PEZI</name>
<evidence type="ECO:0000256" key="3">
    <source>
        <dbReference type="ARBA" id="ARBA00022989"/>
    </source>
</evidence>
<evidence type="ECO:0000256" key="5">
    <source>
        <dbReference type="SAM" id="MobiDB-lite"/>
    </source>
</evidence>
<reference evidence="8 9" key="1">
    <citation type="journal article" date="2018" name="Nat. Ecol. Evol.">
        <title>Pezizomycetes genomes reveal the molecular basis of ectomycorrhizal truffle lifestyle.</title>
        <authorList>
            <person name="Murat C."/>
            <person name="Payen T."/>
            <person name="Noel B."/>
            <person name="Kuo A."/>
            <person name="Morin E."/>
            <person name="Chen J."/>
            <person name="Kohler A."/>
            <person name="Krizsan K."/>
            <person name="Balestrini R."/>
            <person name="Da Silva C."/>
            <person name="Montanini B."/>
            <person name="Hainaut M."/>
            <person name="Levati E."/>
            <person name="Barry K.W."/>
            <person name="Belfiori B."/>
            <person name="Cichocki N."/>
            <person name="Clum A."/>
            <person name="Dockter R.B."/>
            <person name="Fauchery L."/>
            <person name="Guy J."/>
            <person name="Iotti M."/>
            <person name="Le Tacon F."/>
            <person name="Lindquist E.A."/>
            <person name="Lipzen A."/>
            <person name="Malagnac F."/>
            <person name="Mello A."/>
            <person name="Molinier V."/>
            <person name="Miyauchi S."/>
            <person name="Poulain J."/>
            <person name="Riccioni C."/>
            <person name="Rubini A."/>
            <person name="Sitrit Y."/>
            <person name="Splivallo R."/>
            <person name="Traeger S."/>
            <person name="Wang M."/>
            <person name="Zifcakova L."/>
            <person name="Wipf D."/>
            <person name="Zambonelli A."/>
            <person name="Paolocci F."/>
            <person name="Nowrousian M."/>
            <person name="Ottonello S."/>
            <person name="Baldrian P."/>
            <person name="Spatafora J.W."/>
            <person name="Henrissat B."/>
            <person name="Nagy L.G."/>
            <person name="Aury J.M."/>
            <person name="Wincker P."/>
            <person name="Grigoriev I.V."/>
            <person name="Bonfante P."/>
            <person name="Martin F.M."/>
        </authorList>
    </citation>
    <scope>NUCLEOTIDE SEQUENCE [LARGE SCALE GENOMIC DNA]</scope>
    <source>
        <strain evidence="8 9">CCBAS932</strain>
    </source>
</reference>
<sequence length="309" mass="33711">MVNVGILKKANMIIHVVQAIWAVVLMGILMASLVADGPASGAAKYMFTMCWLMVPCLIYLTQAPRFARTQMIAHPYWVIGVNSMISLLWFAAFVSVAAYTNGGISDGEKKEKDDKIKAKGGCALFPAGTGEAEKACTMNKTAVGLGVIMWFLWLGTTAIAGYAAWYFRQHSCSPFEDLTNPSHDIQETTKDAFSSNDEYALINKNHDDEEDGQSHRPVSAYDNTSHRPISASNSSHNRTSSIGSYDGYEAHPGNPVPWGEGREPYDISGQQGRIPPAGTRIGNTPPHVGLDMPISPIDMDYTYRGADLR</sequence>
<evidence type="ECO:0000256" key="1">
    <source>
        <dbReference type="ARBA" id="ARBA00004141"/>
    </source>
</evidence>
<dbReference type="AlphaFoldDB" id="A0A3N4KQD4"/>
<protein>
    <recommendedName>
        <fullName evidence="7">MARVEL domain-containing protein</fullName>
    </recommendedName>
</protein>
<dbReference type="STRING" id="1392247.A0A3N4KQD4"/>
<dbReference type="OrthoDB" id="5284712at2759"/>
<accession>A0A3N4KQD4</accession>
<feature type="domain" description="MARVEL" evidence="7">
    <location>
        <begin position="11"/>
        <end position="158"/>
    </location>
</feature>
<comment type="subcellular location">
    <subcellularLocation>
        <location evidence="1">Membrane</location>
        <topology evidence="1">Multi-pass membrane protein</topology>
    </subcellularLocation>
</comment>
<evidence type="ECO:0000256" key="6">
    <source>
        <dbReference type="SAM" id="Phobius"/>
    </source>
</evidence>
<evidence type="ECO:0000313" key="9">
    <source>
        <dbReference type="Proteomes" id="UP000277580"/>
    </source>
</evidence>
<feature type="compositionally biased region" description="Low complexity" evidence="5">
    <location>
        <begin position="230"/>
        <end position="244"/>
    </location>
</feature>
<organism evidence="8 9">
    <name type="scientific">Morchella conica CCBAS932</name>
    <dbReference type="NCBI Taxonomy" id="1392247"/>
    <lineage>
        <taxon>Eukaryota</taxon>
        <taxon>Fungi</taxon>
        <taxon>Dikarya</taxon>
        <taxon>Ascomycota</taxon>
        <taxon>Pezizomycotina</taxon>
        <taxon>Pezizomycetes</taxon>
        <taxon>Pezizales</taxon>
        <taxon>Morchellaceae</taxon>
        <taxon>Morchella</taxon>
    </lineage>
</organism>
<dbReference type="InParanoid" id="A0A3N4KQD4"/>
<evidence type="ECO:0000313" key="8">
    <source>
        <dbReference type="EMBL" id="RPB11532.1"/>
    </source>
</evidence>
<feature type="transmembrane region" description="Helical" evidence="6">
    <location>
        <begin position="147"/>
        <end position="167"/>
    </location>
</feature>
<dbReference type="GO" id="GO:0016020">
    <property type="term" value="C:membrane"/>
    <property type="evidence" value="ECO:0007669"/>
    <property type="project" value="UniProtKB-SubCell"/>
</dbReference>
<feature type="transmembrane region" description="Helical" evidence="6">
    <location>
        <begin position="76"/>
        <end position="99"/>
    </location>
</feature>
<dbReference type="EMBL" id="ML119135">
    <property type="protein sequence ID" value="RPB11532.1"/>
    <property type="molecule type" value="Genomic_DNA"/>
</dbReference>
<proteinExistence type="predicted"/>
<dbReference type="PANTHER" id="PTHR37451">
    <property type="entry name" value="MARVEL DOMAIN"/>
    <property type="match status" value="1"/>
</dbReference>
<feature type="transmembrane region" description="Helical" evidence="6">
    <location>
        <begin position="12"/>
        <end position="33"/>
    </location>
</feature>
<gene>
    <name evidence="8" type="ORF">P167DRAFT_606430</name>
</gene>
<feature type="transmembrane region" description="Helical" evidence="6">
    <location>
        <begin position="45"/>
        <end position="64"/>
    </location>
</feature>
<feature type="region of interest" description="Disordered" evidence="5">
    <location>
        <begin position="205"/>
        <end position="263"/>
    </location>
</feature>
<evidence type="ECO:0000256" key="2">
    <source>
        <dbReference type="ARBA" id="ARBA00022692"/>
    </source>
</evidence>
<dbReference type="PANTHER" id="PTHR37451:SF3">
    <property type="entry name" value="MARVEL DOMAIN-CONTAINING PROTEIN"/>
    <property type="match status" value="1"/>
</dbReference>